<dbReference type="AlphaFoldDB" id="A0A090NGD6"/>
<dbReference type="Proteomes" id="UP000017944">
    <property type="component" value="Unassembled WGS sequence"/>
</dbReference>
<dbReference type="EMBL" id="AXUT01000196">
    <property type="protein sequence ID" value="ESU78976.1"/>
    <property type="molecule type" value="Genomic_DNA"/>
</dbReference>
<organism evidence="1 2">
    <name type="scientific">Shigella dysenteriae WRSd3</name>
    <dbReference type="NCBI Taxonomy" id="1401327"/>
    <lineage>
        <taxon>Bacteria</taxon>
        <taxon>Pseudomonadati</taxon>
        <taxon>Pseudomonadota</taxon>
        <taxon>Gammaproteobacteria</taxon>
        <taxon>Enterobacterales</taxon>
        <taxon>Enterobacteriaceae</taxon>
        <taxon>Shigella</taxon>
    </lineage>
</organism>
<comment type="caution">
    <text evidence="1">The sequence shown here is derived from an EMBL/GenBank/DDBJ whole genome shotgun (WGS) entry which is preliminary data.</text>
</comment>
<name>A0A090NGD6_SHIDY</name>
<dbReference type="PATRIC" id="fig|1401327.3.peg.2285"/>
<gene>
    <name evidence="1" type="ORF">WRSd3_02468</name>
</gene>
<proteinExistence type="predicted"/>
<reference evidence="1 2" key="1">
    <citation type="submission" date="2013-10" db="EMBL/GenBank/DDBJ databases">
        <title>Draft genomes and the virulence plasmids of Sd1617 vaccine constructs: WRSd3 and WRSd5.</title>
        <authorList>
            <person name="Aksomboon Vongsawan A."/>
            <person name="Venkatesan M.M."/>
            <person name="Vaisvil B."/>
            <person name="Emel G."/>
            <person name="Kepatral V."/>
            <person name="Sethabutr O."/>
            <person name="Serichantalergs O."/>
            <person name="Mason C."/>
        </authorList>
    </citation>
    <scope>NUCLEOTIDE SEQUENCE [LARGE SCALE GENOMIC DNA]</scope>
    <source>
        <strain evidence="1 2">WRSd3</strain>
    </source>
</reference>
<protein>
    <submittedName>
        <fullName evidence="1">Uncharacterized protein</fullName>
    </submittedName>
</protein>
<accession>A0A090NGD6</accession>
<evidence type="ECO:0000313" key="2">
    <source>
        <dbReference type="Proteomes" id="UP000017944"/>
    </source>
</evidence>
<evidence type="ECO:0000313" key="1">
    <source>
        <dbReference type="EMBL" id="ESU78976.1"/>
    </source>
</evidence>
<sequence>MTEEDQKQDEEYRQLAFERLPHQISYDYHFKYARKNSSFAGF</sequence>